<protein>
    <submittedName>
        <fullName evidence="2">Uncharacterized protein</fullName>
    </submittedName>
</protein>
<gene>
    <name evidence="2" type="ORF">DEU51_11015</name>
</gene>
<dbReference type="AlphaFoldDB" id="A0A370SDV9"/>
<dbReference type="EMBL" id="QRAV01000010">
    <property type="protein sequence ID" value="RDL17946.1"/>
    <property type="molecule type" value="Genomic_DNA"/>
</dbReference>
<reference evidence="2 3" key="1">
    <citation type="submission" date="2018-07" db="EMBL/GenBank/DDBJ databases">
        <title>Genome sequencing of rice bacterial endophytes.</title>
        <authorList>
            <person name="Venturi V."/>
        </authorList>
    </citation>
    <scope>NUCLEOTIDE SEQUENCE [LARGE SCALE GENOMIC DNA]</scope>
    <source>
        <strain evidence="2 3">E2333</strain>
    </source>
</reference>
<keyword evidence="1" id="KW-0472">Membrane</keyword>
<keyword evidence="1" id="KW-0812">Transmembrane</keyword>
<organism evidence="2 3">
    <name type="scientific">Pseudomonas jessenii</name>
    <dbReference type="NCBI Taxonomy" id="77298"/>
    <lineage>
        <taxon>Bacteria</taxon>
        <taxon>Pseudomonadati</taxon>
        <taxon>Pseudomonadota</taxon>
        <taxon>Gammaproteobacteria</taxon>
        <taxon>Pseudomonadales</taxon>
        <taxon>Pseudomonadaceae</taxon>
        <taxon>Pseudomonas</taxon>
    </lineage>
</organism>
<comment type="caution">
    <text evidence="2">The sequence shown here is derived from an EMBL/GenBank/DDBJ whole genome shotgun (WGS) entry which is preliminary data.</text>
</comment>
<evidence type="ECO:0000256" key="1">
    <source>
        <dbReference type="SAM" id="Phobius"/>
    </source>
</evidence>
<sequence>MTLADGLVVMSLILSVLASAFLAYDAIWAPGARFQQNVRVRKLEHLNHLIESQTLKINELPAVYSPQEKARLISQLQERLAPGKEKMESELQLWEEHPLRVTLYALLGLLCLSIASILQGVVYFIGK</sequence>
<evidence type="ECO:0000313" key="2">
    <source>
        <dbReference type="EMBL" id="RDL17946.1"/>
    </source>
</evidence>
<dbReference type="RefSeq" id="WP_047301710.1">
    <property type="nucleotide sequence ID" value="NZ_QRAV01000010.1"/>
</dbReference>
<accession>A0A370SDV9</accession>
<name>A0A370SDV9_PSEJE</name>
<keyword evidence="1" id="KW-1133">Transmembrane helix</keyword>
<proteinExistence type="predicted"/>
<evidence type="ECO:0000313" key="3">
    <source>
        <dbReference type="Proteomes" id="UP000255365"/>
    </source>
</evidence>
<feature type="transmembrane region" description="Helical" evidence="1">
    <location>
        <begin position="103"/>
        <end position="125"/>
    </location>
</feature>
<dbReference type="Proteomes" id="UP000255365">
    <property type="component" value="Unassembled WGS sequence"/>
</dbReference>